<dbReference type="InterPro" id="IPR029010">
    <property type="entry name" value="ThuA-like"/>
</dbReference>
<protein>
    <submittedName>
        <fullName evidence="2">Trehalose utilization</fullName>
    </submittedName>
</protein>
<accession>A0A2W1LI12</accession>
<name>A0A2W1LI12_9BACL</name>
<reference evidence="2 3" key="1">
    <citation type="submission" date="2018-06" db="EMBL/GenBank/DDBJ databases">
        <title>Paenibacillus imtechensis sp. nov.</title>
        <authorList>
            <person name="Pinnaka A.K."/>
            <person name="Singh H."/>
            <person name="Kaur M."/>
        </authorList>
    </citation>
    <scope>NUCLEOTIDE SEQUENCE [LARGE SCALE GENOMIC DNA]</scope>
    <source>
        <strain evidence="2 3">SMB1</strain>
    </source>
</reference>
<dbReference type="SUPFAM" id="SSF52317">
    <property type="entry name" value="Class I glutamine amidotransferase-like"/>
    <property type="match status" value="1"/>
</dbReference>
<feature type="domain" description="ThuA-like" evidence="1">
    <location>
        <begin position="83"/>
        <end position="220"/>
    </location>
</feature>
<dbReference type="OrthoDB" id="9812305at2"/>
<dbReference type="EMBL" id="QKRB01000010">
    <property type="protein sequence ID" value="PZD97650.1"/>
    <property type="molecule type" value="Genomic_DNA"/>
</dbReference>
<evidence type="ECO:0000313" key="2">
    <source>
        <dbReference type="EMBL" id="PZD97650.1"/>
    </source>
</evidence>
<dbReference type="Pfam" id="PF06283">
    <property type="entry name" value="ThuA"/>
    <property type="match status" value="1"/>
</dbReference>
<dbReference type="InterPro" id="IPR029062">
    <property type="entry name" value="Class_I_gatase-like"/>
</dbReference>
<dbReference type="Gene3D" id="3.40.50.880">
    <property type="match status" value="1"/>
</dbReference>
<evidence type="ECO:0000259" key="1">
    <source>
        <dbReference type="Pfam" id="PF06283"/>
    </source>
</evidence>
<dbReference type="Proteomes" id="UP000249522">
    <property type="component" value="Unassembled WGS sequence"/>
</dbReference>
<sequence length="232" mass="25940">MVRGERTGMRKRIIAVLGDHWHDPAVSGEALRLAVREAEPLLQTAIEIEIVPAEQLASRLSDNPDAVVMYKEDRINPLDEAVRTWMTPETAEAITDYVRGGGSWLAWHSGMAGYDPEGEYVRMLRGYFEHHPDMKMVTYIEADSPQQADSGKVLAELWDEHYFVWCDAQATKVWLVAVSADGRSEAGWRHGYGQGKVSCLTPAHPKESLADPAFIRLLAGELAGLLRDQLRD</sequence>
<dbReference type="AlphaFoldDB" id="A0A2W1LI12"/>
<organism evidence="2 3">
    <name type="scientific">Paenibacillus sambharensis</name>
    <dbReference type="NCBI Taxonomy" id="1803190"/>
    <lineage>
        <taxon>Bacteria</taxon>
        <taxon>Bacillati</taxon>
        <taxon>Bacillota</taxon>
        <taxon>Bacilli</taxon>
        <taxon>Bacillales</taxon>
        <taxon>Paenibacillaceae</taxon>
        <taxon>Paenibacillus</taxon>
    </lineage>
</organism>
<proteinExistence type="predicted"/>
<evidence type="ECO:0000313" key="3">
    <source>
        <dbReference type="Proteomes" id="UP000249522"/>
    </source>
</evidence>
<gene>
    <name evidence="2" type="ORF">DNH61_01915</name>
</gene>
<keyword evidence="3" id="KW-1185">Reference proteome</keyword>
<comment type="caution">
    <text evidence="2">The sequence shown here is derived from an EMBL/GenBank/DDBJ whole genome shotgun (WGS) entry which is preliminary data.</text>
</comment>